<organism evidence="17 18">
    <name type="scientific">Plectus sambesii</name>
    <dbReference type="NCBI Taxonomy" id="2011161"/>
    <lineage>
        <taxon>Eukaryota</taxon>
        <taxon>Metazoa</taxon>
        <taxon>Ecdysozoa</taxon>
        <taxon>Nematoda</taxon>
        <taxon>Chromadorea</taxon>
        <taxon>Plectida</taxon>
        <taxon>Plectina</taxon>
        <taxon>Plectoidea</taxon>
        <taxon>Plectidae</taxon>
        <taxon>Plectus</taxon>
    </lineage>
</organism>
<evidence type="ECO:0000256" key="7">
    <source>
        <dbReference type="ARBA" id="ARBA00022723"/>
    </source>
</evidence>
<evidence type="ECO:0000256" key="14">
    <source>
        <dbReference type="ARBA" id="ARBA00048300"/>
    </source>
</evidence>
<dbReference type="Proteomes" id="UP000887566">
    <property type="component" value="Unplaced"/>
</dbReference>
<keyword evidence="5 15" id="KW-0820">tRNA-binding</keyword>
<protein>
    <recommendedName>
        <fullName evidence="3">Alanine--tRNA ligase</fullName>
        <ecNumber evidence="2">6.1.1.7</ecNumber>
    </recommendedName>
</protein>
<keyword evidence="13 15" id="KW-0030">Aminoacyl-tRNA synthetase</keyword>
<dbReference type="NCBIfam" id="TIGR00344">
    <property type="entry name" value="alaS"/>
    <property type="match status" value="1"/>
</dbReference>
<dbReference type="PANTHER" id="PTHR11777">
    <property type="entry name" value="ALANYL-TRNA SYNTHETASE"/>
    <property type="match status" value="1"/>
</dbReference>
<feature type="binding site" evidence="15">
    <location>
        <position position="635"/>
    </location>
    <ligand>
        <name>Zn(2+)</name>
        <dbReference type="ChEBI" id="CHEBI:29105"/>
    </ligand>
</feature>
<dbReference type="FunFam" id="3.30.930.10:FF:000011">
    <property type="entry name" value="Alanine--tRNA ligase, cytoplasmic"/>
    <property type="match status" value="1"/>
</dbReference>
<keyword evidence="17" id="KW-1185">Reference proteome</keyword>
<keyword evidence="11 15" id="KW-0694">RNA-binding</keyword>
<dbReference type="Gene3D" id="2.40.30.130">
    <property type="match status" value="1"/>
</dbReference>
<evidence type="ECO:0000313" key="17">
    <source>
        <dbReference type="Proteomes" id="UP000887566"/>
    </source>
</evidence>
<evidence type="ECO:0000256" key="6">
    <source>
        <dbReference type="ARBA" id="ARBA00022598"/>
    </source>
</evidence>
<evidence type="ECO:0000256" key="13">
    <source>
        <dbReference type="ARBA" id="ARBA00023146"/>
    </source>
</evidence>
<evidence type="ECO:0000256" key="9">
    <source>
        <dbReference type="ARBA" id="ARBA00022833"/>
    </source>
</evidence>
<dbReference type="GO" id="GO:0005524">
    <property type="term" value="F:ATP binding"/>
    <property type="evidence" value="ECO:0007669"/>
    <property type="project" value="UniProtKB-UniRule"/>
</dbReference>
<dbReference type="GO" id="GO:0006419">
    <property type="term" value="P:alanyl-tRNA aminoacylation"/>
    <property type="evidence" value="ECO:0007669"/>
    <property type="project" value="InterPro"/>
</dbReference>
<dbReference type="GO" id="GO:0002161">
    <property type="term" value="F:aminoacyl-tRNA deacylase activity"/>
    <property type="evidence" value="ECO:0007669"/>
    <property type="project" value="TreeGrafter"/>
</dbReference>
<keyword evidence="7 15" id="KW-0479">Metal-binding</keyword>
<dbReference type="SMART" id="SM00863">
    <property type="entry name" value="tRNA_SAD"/>
    <property type="match status" value="1"/>
</dbReference>
<dbReference type="GO" id="GO:0008270">
    <property type="term" value="F:zinc ion binding"/>
    <property type="evidence" value="ECO:0007669"/>
    <property type="project" value="UniProtKB-UniRule"/>
</dbReference>
<dbReference type="WBParaSite" id="PSAMB.scaffold5164size12454.g26004.t1">
    <property type="protein sequence ID" value="PSAMB.scaffold5164size12454.g26004.t1"/>
    <property type="gene ID" value="PSAMB.scaffold5164size12454.g26004"/>
</dbReference>
<dbReference type="SUPFAM" id="SSF50447">
    <property type="entry name" value="Translation proteins"/>
    <property type="match status" value="1"/>
</dbReference>
<evidence type="ECO:0000313" key="18">
    <source>
        <dbReference type="WBParaSite" id="PSAMB.scaffold5164size12454.g26004.t1"/>
    </source>
</evidence>
<dbReference type="InterPro" id="IPR012947">
    <property type="entry name" value="tRNA_SAD"/>
</dbReference>
<dbReference type="SUPFAM" id="SSF55186">
    <property type="entry name" value="ThrRS/AlaRS common domain"/>
    <property type="match status" value="1"/>
</dbReference>
<dbReference type="FunFam" id="3.30.980.10:FF:000004">
    <property type="entry name" value="Alanine--tRNA ligase, cytoplasmic"/>
    <property type="match status" value="1"/>
</dbReference>
<keyword evidence="8 15" id="KW-0547">Nucleotide-binding</keyword>
<dbReference type="PRINTS" id="PR00980">
    <property type="entry name" value="TRNASYNTHALA"/>
</dbReference>
<evidence type="ECO:0000256" key="3">
    <source>
        <dbReference type="ARBA" id="ARBA00017959"/>
    </source>
</evidence>
<dbReference type="InterPro" id="IPR018162">
    <property type="entry name" value="Ala-tRNA-ligase_IIc_anticod-bd"/>
</dbReference>
<dbReference type="Pfam" id="PF07973">
    <property type="entry name" value="tRNA_SAD"/>
    <property type="match status" value="1"/>
</dbReference>
<dbReference type="HAMAP" id="MF_00036_B">
    <property type="entry name" value="Ala_tRNA_synth_B"/>
    <property type="match status" value="1"/>
</dbReference>
<sequence>MISRFFANFLRLQQQRSLFSTKAIGRMENLSANQVRSAFIDFFKDKKEHTYVHSSSVIPHEDPTLLFANAGMNQFKPIFLGTVDPDSEMAKWKRTVNTQKCIRAGGKHNDLDDVGKDVYHHTFFEMLGNWSFGDYFKKEICTWAWEFLTEVLHVPKERLYVSYFGGNEQYGLAPDDECKQIWKSLGLPEERIIPFGMKDNFWEMGDVGPCGPCSEIHFDRIGNRDASHLVNADDPMVVEIWNLVFIQFNREPDTSLTALPRKHIDCGLGLERLVAVIQQKTSNYDTDLFVPIFDAIQKGTNAPQYQGKLGAEDKDGVDMAYRVVADHIRTLTIALSDGGRPDNVGRGYVLRRVLRRGVRYATEKLNAKPGFFASLVPVVISLLGDTFPELRKDPETVQDIINDEEAQFLKTLTRGRRLFHKSVGELGGKKVLPGDVVWRLHDTFGFPADLTQLMAEELGLTVDMPQYEECKKKAQEMSQAGVGKHRDLVDLDVHALAELNSRNIAKTDDSFKYNYTAVDQSPASAYKFEPCKGVVRAIRKDGAFVDEIKSGEEGGIILDKTCFYAEQGGQIYDTGVLVKEGDDSTEFSVNNTQPRGGYIMLIGKVEGTIKVGDTLNQTIDEPRREMIMKNHTGTHVLNYALRQVLKEAADQKGSLVAPDRMRFDFTAKGAMTPEQVKETEMIAQALIDQNGEVFAKDSSLAQAKAVKGLRAVFDETYPDPVRVVSIGVPVEQLLGDPDGPAGNQTSVEFCGGTHLRRAGHVGKFVIASEEAIAKGIRRMYALTGPEAERAIHRADRFEQRIAELVKTIEGDKSLVNDRDRYRATSKQIFAFDAEVIQSTLPQWRRDELRTKAKAATKILDGYAKQAQAAVAEKVLAEAKTLVEKAKNEKVVVHIFPPGATGKALDSALKQLKTTSAAMAFSVDEEQNRITVFAKVDQASIDSGLKATEWVNAVCELVGGKGGGKETQAQAVGNRPEAVDQALQLAREFAKTKIGS</sequence>
<dbReference type="SUPFAM" id="SSF55681">
    <property type="entry name" value="Class II aaRS and biotin synthetases"/>
    <property type="match status" value="1"/>
</dbReference>
<dbReference type="Pfam" id="PF01411">
    <property type="entry name" value="tRNA-synt_2c"/>
    <property type="match status" value="1"/>
</dbReference>
<dbReference type="Gene3D" id="3.30.930.10">
    <property type="entry name" value="Bira Bifunctional Protein, Domain 2"/>
    <property type="match status" value="1"/>
</dbReference>
<feature type="binding site" evidence="15">
    <location>
        <position position="750"/>
    </location>
    <ligand>
        <name>Zn(2+)</name>
        <dbReference type="ChEBI" id="CHEBI:29105"/>
    </ligand>
</feature>
<dbReference type="InterPro" id="IPR050058">
    <property type="entry name" value="Ala-tRNA_ligase"/>
</dbReference>
<keyword evidence="4" id="KW-0963">Cytoplasm</keyword>
<dbReference type="GO" id="GO:0000049">
    <property type="term" value="F:tRNA binding"/>
    <property type="evidence" value="ECO:0007669"/>
    <property type="project" value="UniProtKB-KW"/>
</dbReference>
<keyword evidence="6 15" id="KW-0436">Ligase</keyword>
<comment type="function">
    <text evidence="15">Catalyzes the attachment of alanine to tRNA(Ala) in a two-step reaction: alanine is first activated by ATP to form Ala-AMP and then transferred to the acceptor end of tRNA(Ala). Also edits incorrectly charged tRNA(Ala) via its editing domain.</text>
</comment>
<evidence type="ECO:0000256" key="5">
    <source>
        <dbReference type="ARBA" id="ARBA00022555"/>
    </source>
</evidence>
<dbReference type="Gene3D" id="3.10.310.40">
    <property type="match status" value="1"/>
</dbReference>
<dbReference type="EC" id="6.1.1.7" evidence="2"/>
<evidence type="ECO:0000256" key="11">
    <source>
        <dbReference type="ARBA" id="ARBA00022884"/>
    </source>
</evidence>
<evidence type="ECO:0000256" key="10">
    <source>
        <dbReference type="ARBA" id="ARBA00022840"/>
    </source>
</evidence>
<comment type="domain">
    <text evidence="15">Consists of three domains; the N-terminal catalytic domain, the editing domain and the C-terminal C-Ala domain. The editing domain removes incorrectly charged amino acids, while the C-Ala domain, along with tRNA(Ala), serves as a bridge to cooperatively bring together the editing and aminoacylation centers thus stimulating deacylation of misacylated tRNAs.</text>
</comment>
<dbReference type="Gene3D" id="3.30.980.10">
    <property type="entry name" value="Threonyl-trna Synthetase, Chain A, domain 2"/>
    <property type="match status" value="1"/>
</dbReference>
<dbReference type="InterPro" id="IPR023033">
    <property type="entry name" value="Ala_tRNA_ligase_euk/bac"/>
</dbReference>
<dbReference type="PROSITE" id="PS50860">
    <property type="entry name" value="AA_TRNA_LIGASE_II_ALA"/>
    <property type="match status" value="1"/>
</dbReference>
<dbReference type="InterPro" id="IPR002318">
    <property type="entry name" value="Ala-tRNA-lgiase_IIc"/>
</dbReference>
<comment type="catalytic activity">
    <reaction evidence="14 15">
        <text>tRNA(Ala) + L-alanine + ATP = L-alanyl-tRNA(Ala) + AMP + diphosphate</text>
        <dbReference type="Rhea" id="RHEA:12540"/>
        <dbReference type="Rhea" id="RHEA-COMP:9657"/>
        <dbReference type="Rhea" id="RHEA-COMP:9923"/>
        <dbReference type="ChEBI" id="CHEBI:30616"/>
        <dbReference type="ChEBI" id="CHEBI:33019"/>
        <dbReference type="ChEBI" id="CHEBI:57972"/>
        <dbReference type="ChEBI" id="CHEBI:78442"/>
        <dbReference type="ChEBI" id="CHEBI:78497"/>
        <dbReference type="ChEBI" id="CHEBI:456215"/>
        <dbReference type="EC" id="6.1.1.7"/>
    </reaction>
</comment>
<dbReference type="FunFam" id="3.10.310.40:FF:000002">
    <property type="entry name" value="alanine--tRNA ligase, cytoplasmic"/>
    <property type="match status" value="1"/>
</dbReference>
<evidence type="ECO:0000256" key="15">
    <source>
        <dbReference type="HAMAP-Rule" id="MF_03133"/>
    </source>
</evidence>
<dbReference type="InterPro" id="IPR009000">
    <property type="entry name" value="Transl_B-barrel_sf"/>
</dbReference>
<dbReference type="InterPro" id="IPR003156">
    <property type="entry name" value="DHHA1_dom"/>
</dbReference>
<dbReference type="InterPro" id="IPR018164">
    <property type="entry name" value="Ala-tRNA-synth_IIc_N"/>
</dbReference>
<dbReference type="InterPro" id="IPR045864">
    <property type="entry name" value="aa-tRNA-synth_II/BPL/LPL"/>
</dbReference>
<evidence type="ECO:0000256" key="12">
    <source>
        <dbReference type="ARBA" id="ARBA00022917"/>
    </source>
</evidence>
<name>A0A914WRV1_9BILA</name>
<comment type="cofactor">
    <cofactor evidence="15">
        <name>Zn(2+)</name>
        <dbReference type="ChEBI" id="CHEBI:29105"/>
    </cofactor>
    <text evidence="15">Binds 1 zinc ion per subunit.</text>
</comment>
<evidence type="ECO:0000256" key="4">
    <source>
        <dbReference type="ARBA" id="ARBA00022490"/>
    </source>
</evidence>
<comment type="similarity">
    <text evidence="1">Belongs to the class-II aminoacyl-tRNA synthetase family. Alax-L subfamily.</text>
</comment>
<dbReference type="GO" id="GO:0004813">
    <property type="term" value="F:alanine-tRNA ligase activity"/>
    <property type="evidence" value="ECO:0007669"/>
    <property type="project" value="UniProtKB-UniRule"/>
</dbReference>
<dbReference type="CDD" id="cd00673">
    <property type="entry name" value="AlaRS_core"/>
    <property type="match status" value="1"/>
</dbReference>
<evidence type="ECO:0000256" key="8">
    <source>
        <dbReference type="ARBA" id="ARBA00022741"/>
    </source>
</evidence>
<feature type="domain" description="Alanyl-transfer RNA synthetases family profile" evidence="16">
    <location>
        <begin position="30"/>
        <end position="793"/>
    </location>
</feature>
<evidence type="ECO:0000256" key="2">
    <source>
        <dbReference type="ARBA" id="ARBA00013168"/>
    </source>
</evidence>
<keyword evidence="9 15" id="KW-0862">Zinc</keyword>
<dbReference type="InterPro" id="IPR018163">
    <property type="entry name" value="Thr/Ala-tRNA-synth_IIc_edit"/>
</dbReference>
<dbReference type="Pfam" id="PF02272">
    <property type="entry name" value="DHHA1"/>
    <property type="match status" value="1"/>
</dbReference>
<keyword evidence="12 15" id="KW-0648">Protein biosynthesis</keyword>
<accession>A0A914WRV1</accession>
<dbReference type="GO" id="GO:0005739">
    <property type="term" value="C:mitochondrion"/>
    <property type="evidence" value="ECO:0007669"/>
    <property type="project" value="TreeGrafter"/>
</dbReference>
<comment type="subunit">
    <text evidence="15">Monomer.</text>
</comment>
<dbReference type="PANTHER" id="PTHR11777:SF9">
    <property type="entry name" value="ALANINE--TRNA LIGASE, CYTOPLASMIC"/>
    <property type="match status" value="1"/>
</dbReference>
<keyword evidence="10 15" id="KW-0067">ATP-binding</keyword>
<dbReference type="AlphaFoldDB" id="A0A914WRV1"/>
<feature type="binding site" evidence="15">
    <location>
        <position position="754"/>
    </location>
    <ligand>
        <name>Zn(2+)</name>
        <dbReference type="ChEBI" id="CHEBI:29105"/>
    </ligand>
</feature>
<evidence type="ECO:0000259" key="16">
    <source>
        <dbReference type="PROSITE" id="PS50860"/>
    </source>
</evidence>
<dbReference type="InterPro" id="IPR018165">
    <property type="entry name" value="Ala-tRNA-synth_IIc_core"/>
</dbReference>
<proteinExistence type="inferred from homology"/>
<reference evidence="18" key="1">
    <citation type="submission" date="2022-11" db="UniProtKB">
        <authorList>
            <consortium name="WormBaseParasite"/>
        </authorList>
    </citation>
    <scope>IDENTIFICATION</scope>
</reference>
<feature type="binding site" evidence="15">
    <location>
        <position position="631"/>
    </location>
    <ligand>
        <name>Zn(2+)</name>
        <dbReference type="ChEBI" id="CHEBI:29105"/>
    </ligand>
</feature>
<evidence type="ECO:0000256" key="1">
    <source>
        <dbReference type="ARBA" id="ARBA00008429"/>
    </source>
</evidence>
<dbReference type="SUPFAM" id="SSF101353">
    <property type="entry name" value="Putative anticodon-binding domain of alanyl-tRNA synthetase (AlaRS)"/>
    <property type="match status" value="1"/>
</dbReference>